<keyword evidence="4" id="KW-1185">Reference proteome</keyword>
<dbReference type="OrthoDB" id="3222at2759"/>
<evidence type="ECO:0000256" key="2">
    <source>
        <dbReference type="SAM" id="Phobius"/>
    </source>
</evidence>
<comment type="caution">
    <text evidence="3">The sequence shown here is derived from an EMBL/GenBank/DDBJ whole genome shotgun (WGS) entry which is preliminary data.</text>
</comment>
<feature type="transmembrane region" description="Helical" evidence="2">
    <location>
        <begin position="141"/>
        <end position="160"/>
    </location>
</feature>
<protein>
    <submittedName>
        <fullName evidence="3">Uncharacterized protein</fullName>
    </submittedName>
</protein>
<dbReference type="Proteomes" id="UP000734854">
    <property type="component" value="Unassembled WGS sequence"/>
</dbReference>
<dbReference type="GO" id="GO:0016020">
    <property type="term" value="C:membrane"/>
    <property type="evidence" value="ECO:0007669"/>
    <property type="project" value="InterPro"/>
</dbReference>
<feature type="transmembrane region" description="Helical" evidence="2">
    <location>
        <begin position="214"/>
        <end position="231"/>
    </location>
</feature>
<dbReference type="InterPro" id="IPR022357">
    <property type="entry name" value="MIP_CS"/>
</dbReference>
<name>A0A8J5LUE7_ZINOF</name>
<keyword evidence="2" id="KW-1133">Transmembrane helix</keyword>
<reference evidence="3 4" key="1">
    <citation type="submission" date="2020-08" db="EMBL/GenBank/DDBJ databases">
        <title>Plant Genome Project.</title>
        <authorList>
            <person name="Zhang R.-G."/>
        </authorList>
    </citation>
    <scope>NUCLEOTIDE SEQUENCE [LARGE SCALE GENOMIC DNA]</scope>
    <source>
        <tissue evidence="3">Rhizome</tissue>
    </source>
</reference>
<feature type="transmembrane region" description="Helical" evidence="2">
    <location>
        <begin position="172"/>
        <end position="194"/>
    </location>
</feature>
<organism evidence="3 4">
    <name type="scientific">Zingiber officinale</name>
    <name type="common">Ginger</name>
    <name type="synonym">Amomum zingiber</name>
    <dbReference type="NCBI Taxonomy" id="94328"/>
    <lineage>
        <taxon>Eukaryota</taxon>
        <taxon>Viridiplantae</taxon>
        <taxon>Streptophyta</taxon>
        <taxon>Embryophyta</taxon>
        <taxon>Tracheophyta</taxon>
        <taxon>Spermatophyta</taxon>
        <taxon>Magnoliopsida</taxon>
        <taxon>Liliopsida</taxon>
        <taxon>Zingiberales</taxon>
        <taxon>Zingiberaceae</taxon>
        <taxon>Zingiber</taxon>
    </lineage>
</organism>
<dbReference type="PROSITE" id="PS00221">
    <property type="entry name" value="MIP"/>
    <property type="match status" value="1"/>
</dbReference>
<keyword evidence="2" id="KW-0472">Membrane</keyword>
<dbReference type="InterPro" id="IPR034294">
    <property type="entry name" value="Aquaporin_transptr"/>
</dbReference>
<accession>A0A8J5LUE7</accession>
<dbReference type="GO" id="GO:0015250">
    <property type="term" value="F:water channel activity"/>
    <property type="evidence" value="ECO:0007669"/>
    <property type="project" value="TreeGrafter"/>
</dbReference>
<dbReference type="AlphaFoldDB" id="A0A8J5LUE7"/>
<dbReference type="PANTHER" id="PTHR45665">
    <property type="entry name" value="AQUAPORIN-8"/>
    <property type="match status" value="1"/>
</dbReference>
<feature type="transmembrane region" description="Helical" evidence="2">
    <location>
        <begin position="102"/>
        <end position="121"/>
    </location>
</feature>
<proteinExistence type="predicted"/>
<evidence type="ECO:0000313" key="3">
    <source>
        <dbReference type="EMBL" id="KAG6535383.1"/>
    </source>
</evidence>
<feature type="transmembrane region" description="Helical" evidence="2">
    <location>
        <begin position="52"/>
        <end position="74"/>
    </location>
</feature>
<dbReference type="EMBL" id="JACMSC010000001">
    <property type="protein sequence ID" value="KAG6535383.1"/>
    <property type="molecule type" value="Genomic_DNA"/>
</dbReference>
<keyword evidence="2" id="KW-0812">Transmembrane</keyword>
<feature type="transmembrane region" description="Helical" evidence="2">
    <location>
        <begin position="20"/>
        <end position="40"/>
    </location>
</feature>
<sequence>MAKIALGSWKEAAEPEFPRSVFTELLLTFVFVFTGVSAAVSAEEMGGGQGTITGLTAAAATNAMLVAVIVAVGMDASAGHLNPAVTIGLAAGGYVTVIRCALYIVAQLLGSAAACFLLMYISGGQDLPVHALGSGMRPLQGLVMELLLTFSMVFTIYAVVVEPKKGVVSSVAPLLVGLIVGANTLAGGFFSGASMNPARSFGPALARWDWTDHWIYWAGPLVGSALAGFVYDRLYVTRSSDDGAFLLPVDREEAFS</sequence>
<gene>
    <name evidence="3" type="ORF">ZIOFF_000349</name>
</gene>
<evidence type="ECO:0000313" key="4">
    <source>
        <dbReference type="Proteomes" id="UP000734854"/>
    </source>
</evidence>
<dbReference type="InterPro" id="IPR000425">
    <property type="entry name" value="MIP"/>
</dbReference>
<dbReference type="PANTHER" id="PTHR45665:SF26">
    <property type="entry name" value="AQUAPORIN TIP4-1"/>
    <property type="match status" value="1"/>
</dbReference>
<dbReference type="Pfam" id="PF00230">
    <property type="entry name" value="MIP"/>
    <property type="match status" value="1"/>
</dbReference>
<evidence type="ECO:0000256" key="1">
    <source>
        <dbReference type="ARBA" id="ARBA00023016"/>
    </source>
</evidence>
<keyword evidence="1" id="KW-0346">Stress response</keyword>